<name>A0A914X9N6_9BILA</name>
<organism evidence="1 2">
    <name type="scientific">Plectus sambesii</name>
    <dbReference type="NCBI Taxonomy" id="2011161"/>
    <lineage>
        <taxon>Eukaryota</taxon>
        <taxon>Metazoa</taxon>
        <taxon>Ecdysozoa</taxon>
        <taxon>Nematoda</taxon>
        <taxon>Chromadorea</taxon>
        <taxon>Plectida</taxon>
        <taxon>Plectina</taxon>
        <taxon>Plectoidea</taxon>
        <taxon>Plectidae</taxon>
        <taxon>Plectus</taxon>
    </lineage>
</organism>
<dbReference type="AlphaFoldDB" id="A0A914X9N6"/>
<evidence type="ECO:0000313" key="2">
    <source>
        <dbReference type="WBParaSite" id="PSAMB.scaffold7147size8146.g29665.t1"/>
    </source>
</evidence>
<dbReference type="WBParaSite" id="PSAMB.scaffold7147size8146.g29665.t1">
    <property type="protein sequence ID" value="PSAMB.scaffold7147size8146.g29665.t1"/>
    <property type="gene ID" value="PSAMB.scaffold7147size8146.g29665"/>
</dbReference>
<proteinExistence type="predicted"/>
<accession>A0A914X9N6</accession>
<sequence>MTDFEEAAMHVFKEVWPDVRLSGCFFHLAQNQRKKLAHLAWDTTLLALTMIAKPALQQQVKMVRAMAFVPLPNLEDVWDQLVASLNQ</sequence>
<keyword evidence="1" id="KW-1185">Reference proteome</keyword>
<protein>
    <submittedName>
        <fullName evidence="2">MULE transposase domain-containing protein</fullName>
    </submittedName>
</protein>
<evidence type="ECO:0000313" key="1">
    <source>
        <dbReference type="Proteomes" id="UP000887566"/>
    </source>
</evidence>
<reference evidence="2" key="1">
    <citation type="submission" date="2022-11" db="UniProtKB">
        <authorList>
            <consortium name="WormBaseParasite"/>
        </authorList>
    </citation>
    <scope>IDENTIFICATION</scope>
</reference>
<dbReference type="Proteomes" id="UP000887566">
    <property type="component" value="Unplaced"/>
</dbReference>